<dbReference type="Gene3D" id="3.90.1640.30">
    <property type="match status" value="1"/>
</dbReference>
<dbReference type="GO" id="GO:0008409">
    <property type="term" value="F:5'-3' exonuclease activity"/>
    <property type="evidence" value="ECO:0007669"/>
    <property type="project" value="InterPro"/>
</dbReference>
<feature type="domain" description="DDH" evidence="6">
    <location>
        <begin position="73"/>
        <end position="232"/>
    </location>
</feature>
<dbReference type="InterPro" id="IPR003156">
    <property type="entry name" value="DHHA1_dom"/>
</dbReference>
<gene>
    <name evidence="9" type="primary">recJ</name>
    <name evidence="9" type="ordered locus">MEPCIT_356</name>
</gene>
<dbReference type="PANTHER" id="PTHR30255">
    <property type="entry name" value="SINGLE-STRANDED-DNA-SPECIFIC EXONUCLEASE RECJ"/>
    <property type="match status" value="1"/>
</dbReference>
<evidence type="ECO:0000256" key="2">
    <source>
        <dbReference type="ARBA" id="ARBA00019841"/>
    </source>
</evidence>
<organism evidence="9 10">
    <name type="scientific">Moranella endobia (strain PCIT)</name>
    <dbReference type="NCBI Taxonomy" id="903503"/>
    <lineage>
        <taxon>Bacteria</taxon>
        <taxon>Pseudomonadati</taxon>
        <taxon>Pseudomonadota</taxon>
        <taxon>Gammaproteobacteria</taxon>
        <taxon>Enterobacterales</taxon>
        <taxon>Enterobacteriaceae</taxon>
        <taxon>Candidatus Moranella</taxon>
    </lineage>
</organism>
<dbReference type="InterPro" id="IPR001667">
    <property type="entry name" value="DDH_dom"/>
</dbReference>
<dbReference type="FunFam" id="3.90.1640.30:FF:000001">
    <property type="entry name" value="Single-stranded-DNA-specific exonuclease RecJ"/>
    <property type="match status" value="1"/>
</dbReference>
<dbReference type="Proteomes" id="UP000000504">
    <property type="component" value="Chromosome"/>
</dbReference>
<dbReference type="InterPro" id="IPR041122">
    <property type="entry name" value="RecJ_OB"/>
</dbReference>
<dbReference type="Gene3D" id="3.10.310.30">
    <property type="match status" value="1"/>
</dbReference>
<keyword evidence="10" id="KW-1185">Reference proteome</keyword>
<dbReference type="KEGG" id="men:MEPCIT_356"/>
<evidence type="ECO:0000259" key="8">
    <source>
        <dbReference type="Pfam" id="PF17768"/>
    </source>
</evidence>
<accession>F7XY09</accession>
<evidence type="ECO:0000256" key="5">
    <source>
        <dbReference type="ARBA" id="ARBA00022839"/>
    </source>
</evidence>
<dbReference type="eggNOG" id="COG0608">
    <property type="taxonomic scope" value="Bacteria"/>
</dbReference>
<keyword evidence="5 9" id="KW-0269">Exonuclease</keyword>
<dbReference type="GO" id="GO:0006310">
    <property type="term" value="P:DNA recombination"/>
    <property type="evidence" value="ECO:0007669"/>
    <property type="project" value="InterPro"/>
</dbReference>
<evidence type="ECO:0000313" key="9">
    <source>
        <dbReference type="EMBL" id="AEI74985.1"/>
    </source>
</evidence>
<dbReference type="STRING" id="903503.MEPCIT_356"/>
<evidence type="ECO:0000259" key="7">
    <source>
        <dbReference type="Pfam" id="PF02272"/>
    </source>
</evidence>
<dbReference type="AlphaFoldDB" id="F7XY09"/>
<dbReference type="Pfam" id="PF17768">
    <property type="entry name" value="RecJ_OB"/>
    <property type="match status" value="1"/>
</dbReference>
<dbReference type="OrthoDB" id="9809852at2"/>
<evidence type="ECO:0000256" key="4">
    <source>
        <dbReference type="ARBA" id="ARBA00022801"/>
    </source>
</evidence>
<dbReference type="NCBIfam" id="TIGR00644">
    <property type="entry name" value="recJ"/>
    <property type="match status" value="1"/>
</dbReference>
<dbReference type="Pfam" id="PF02272">
    <property type="entry name" value="DHHA1"/>
    <property type="match status" value="1"/>
</dbReference>
<evidence type="ECO:0000256" key="3">
    <source>
        <dbReference type="ARBA" id="ARBA00022722"/>
    </source>
</evidence>
<dbReference type="GO" id="GO:0003676">
    <property type="term" value="F:nucleic acid binding"/>
    <property type="evidence" value="ECO:0007669"/>
    <property type="project" value="InterPro"/>
</dbReference>
<protein>
    <recommendedName>
        <fullName evidence="2">Single-stranded-DNA-specific exonuclease RecJ</fullName>
    </recommendedName>
</protein>
<reference key="1">
    <citation type="submission" date="2010-09" db="EMBL/GenBank/DDBJ databases">
        <title>An interdependent metabolic patchwork in the nested three-way symbiosis of mealybugs.</title>
        <authorList>
            <person name="McCutcheon J.P."/>
            <person name="von Dohlen C.D."/>
        </authorList>
    </citation>
    <scope>NUCLEOTIDE SEQUENCE</scope>
    <source>
        <strain>PCIT</strain>
    </source>
</reference>
<evidence type="ECO:0000259" key="6">
    <source>
        <dbReference type="Pfam" id="PF01368"/>
    </source>
</evidence>
<keyword evidence="4" id="KW-0378">Hydrolase</keyword>
<dbReference type="InterPro" id="IPR038763">
    <property type="entry name" value="DHH_sf"/>
</dbReference>
<feature type="domain" description="RecJ OB" evidence="8">
    <location>
        <begin position="471"/>
        <end position="575"/>
    </location>
</feature>
<evidence type="ECO:0000256" key="1">
    <source>
        <dbReference type="ARBA" id="ARBA00005915"/>
    </source>
</evidence>
<dbReference type="Pfam" id="PF01368">
    <property type="entry name" value="DHH"/>
    <property type="match status" value="1"/>
</dbReference>
<evidence type="ECO:0000313" key="10">
    <source>
        <dbReference type="Proteomes" id="UP000000504"/>
    </source>
</evidence>
<sequence>MTTKLQRRPLGDIAVLAEADIPQLLKRLYVQRGVCTMSELENSTRGLLPYHQLTGIEQAVDILVRALVNQRRMMVIGDCDADGATSTALAVLALRQMGARQVDFLVPNRFADGYGLSPAVVEQAAACGAQVIITVDNGIASHDGVALAHNKGIMVLITDHHIPGDRLPAAHAIVNPNLRGCAFASKALAGVGVAFYLMLALRAQLNDSGWFTKLRIVAPNMADLLDLVALGTVADMVPLDANNRILIHQGLNRIRAGRCRPGIRALAEVANLAPTQRLCASNLSFSLGPRLNAAGRLADMSVGVNLLLVDDLSLACILATELDELNQTRRDIEHRMEAEAVALCNKMMTCDEQQVLPFGLVIYHAQWHQGVVGILASRMKARFHRPVIAFAPAGDGVLKGSGRSVAGLHMLDMLERLNKLHPGLILQFGGHAMSAGLTLKQQQLNRFRQHFADMVDQLLEPAMLENVIWSDGELSSLDLSLTTAELLRNGGPWGHAFPDPIFDGRFNVLNQRLVGGKHLKLLLTPQAGGPTLDGMAFNVDTCLWPNNNVQTVEIAYQLDVNEFRGNRRLQLLIQHIWQL</sequence>
<reference evidence="9 10" key="2">
    <citation type="journal article" date="2011" name="Curr. Biol.">
        <title>An interdependent metabolic patchwork in the nested symbiosis of mealybugs.</title>
        <authorList>
            <person name="McCutcheon J.P."/>
            <person name="von Dohlen C.D."/>
        </authorList>
    </citation>
    <scope>NUCLEOTIDE SEQUENCE [LARGE SCALE GENOMIC DNA]</scope>
    <source>
        <strain evidence="9 10">PCIT</strain>
    </source>
</reference>
<dbReference type="RefSeq" id="WP_013975735.1">
    <property type="nucleotide sequence ID" value="NC_015735.1"/>
</dbReference>
<feature type="domain" description="DHHA1" evidence="7">
    <location>
        <begin position="360"/>
        <end position="454"/>
    </location>
</feature>
<dbReference type="SUPFAM" id="SSF64182">
    <property type="entry name" value="DHH phosphoesterases"/>
    <property type="match status" value="1"/>
</dbReference>
<dbReference type="HOGENOM" id="CLU_009736_5_1_6"/>
<comment type="similarity">
    <text evidence="1">Belongs to the RecJ family.</text>
</comment>
<name>F7XY09_MOREP</name>
<dbReference type="InterPro" id="IPR004610">
    <property type="entry name" value="RecJ"/>
</dbReference>
<dbReference type="PANTHER" id="PTHR30255:SF2">
    <property type="entry name" value="SINGLE-STRANDED-DNA-SPECIFIC EXONUCLEASE RECJ"/>
    <property type="match status" value="1"/>
</dbReference>
<keyword evidence="3" id="KW-0540">Nuclease</keyword>
<dbReference type="EMBL" id="CP002243">
    <property type="protein sequence ID" value="AEI74985.1"/>
    <property type="molecule type" value="Genomic_DNA"/>
</dbReference>
<dbReference type="NCBIfam" id="NF008290">
    <property type="entry name" value="PRK11070.1"/>
    <property type="match status" value="1"/>
</dbReference>
<dbReference type="InterPro" id="IPR051673">
    <property type="entry name" value="SSDNA_exonuclease_RecJ"/>
</dbReference>
<proteinExistence type="inferred from homology"/>
<dbReference type="GO" id="GO:0006281">
    <property type="term" value="P:DNA repair"/>
    <property type="evidence" value="ECO:0007669"/>
    <property type="project" value="InterPro"/>
</dbReference>